<evidence type="ECO:0000313" key="2">
    <source>
        <dbReference type="Proteomes" id="UP000501128"/>
    </source>
</evidence>
<dbReference type="AlphaFoldDB" id="A0A7L5DP36"/>
<proteinExistence type="predicted"/>
<protein>
    <recommendedName>
        <fullName evidence="3">Transposase (putative) YhgA-like domain-containing protein</fullName>
    </recommendedName>
</protein>
<accession>A0A7L5DP36</accession>
<dbReference type="EMBL" id="CP051677">
    <property type="protein sequence ID" value="QJD77510.1"/>
    <property type="molecule type" value="Genomic_DNA"/>
</dbReference>
<keyword evidence="2" id="KW-1185">Reference proteome</keyword>
<organism evidence="1 2">
    <name type="scientific">Spirosoma rhododendri</name>
    <dbReference type="NCBI Taxonomy" id="2728024"/>
    <lineage>
        <taxon>Bacteria</taxon>
        <taxon>Pseudomonadati</taxon>
        <taxon>Bacteroidota</taxon>
        <taxon>Cytophagia</taxon>
        <taxon>Cytophagales</taxon>
        <taxon>Cytophagaceae</taxon>
        <taxon>Spirosoma</taxon>
    </lineage>
</organism>
<sequence>MSKQVNQYDKILRENLEAIIPGLLKNVLGITVVESEELPDDVQHTKERKPDLLKKITDEHGSTYVLQLEFQVADEPDMVYRMAEYYIMLERKYRLPIRQYVIFLGSATPQMTTRLDRPNLHFDFPLISFAELDYHLFLQSTQPEEVLLSILANLGGDDTEKTLVQIVQRVGETSVGDLSFRKHINQLRVLAQLRNLGIKLKDAMDSIEKLISPEKDVFYLMGEEKGEQRGQTKAEERFVRNLLAKMNLSAEQAADIAGVSVEFVEQVRQKMAKK</sequence>
<name>A0A7L5DP36_9BACT</name>
<evidence type="ECO:0000313" key="1">
    <source>
        <dbReference type="EMBL" id="QJD77510.1"/>
    </source>
</evidence>
<dbReference type="KEGG" id="srho:HH216_03080"/>
<dbReference type="RefSeq" id="WP_169549453.1">
    <property type="nucleotide sequence ID" value="NZ_CP051677.1"/>
</dbReference>
<reference evidence="1 2" key="1">
    <citation type="submission" date="2020-04" db="EMBL/GenBank/DDBJ databases">
        <title>Genome sequencing of novel species.</title>
        <authorList>
            <person name="Heo J."/>
            <person name="Kim S.-J."/>
            <person name="Kim J.-S."/>
            <person name="Hong S.-B."/>
            <person name="Kwon S.-W."/>
        </authorList>
    </citation>
    <scope>NUCLEOTIDE SEQUENCE [LARGE SCALE GENOMIC DNA]</scope>
    <source>
        <strain evidence="1 2">CJU-R4</strain>
    </source>
</reference>
<evidence type="ECO:0008006" key="3">
    <source>
        <dbReference type="Google" id="ProtNLM"/>
    </source>
</evidence>
<dbReference type="Proteomes" id="UP000501128">
    <property type="component" value="Chromosome"/>
</dbReference>
<gene>
    <name evidence="1" type="ORF">HH216_03080</name>
</gene>